<protein>
    <submittedName>
        <fullName evidence="1">Uncharacterized protein</fullName>
    </submittedName>
</protein>
<proteinExistence type="predicted"/>
<name>A0ACC2AYL1_DIPCM</name>
<organism evidence="1 2">
    <name type="scientific">Diphasiastrum complanatum</name>
    <name type="common">Issler's clubmoss</name>
    <name type="synonym">Lycopodium complanatum</name>
    <dbReference type="NCBI Taxonomy" id="34168"/>
    <lineage>
        <taxon>Eukaryota</taxon>
        <taxon>Viridiplantae</taxon>
        <taxon>Streptophyta</taxon>
        <taxon>Embryophyta</taxon>
        <taxon>Tracheophyta</taxon>
        <taxon>Lycopodiopsida</taxon>
        <taxon>Lycopodiales</taxon>
        <taxon>Lycopodiaceae</taxon>
        <taxon>Lycopodioideae</taxon>
        <taxon>Diphasiastrum</taxon>
    </lineage>
</organism>
<reference evidence="2" key="1">
    <citation type="journal article" date="2024" name="Proc. Natl. Acad. Sci. U.S.A.">
        <title>Extraordinary preservation of gene collinearity over three hundred million years revealed in homosporous lycophytes.</title>
        <authorList>
            <person name="Li C."/>
            <person name="Wickell D."/>
            <person name="Kuo L.Y."/>
            <person name="Chen X."/>
            <person name="Nie B."/>
            <person name="Liao X."/>
            <person name="Peng D."/>
            <person name="Ji J."/>
            <person name="Jenkins J."/>
            <person name="Williams M."/>
            <person name="Shu S."/>
            <person name="Plott C."/>
            <person name="Barry K."/>
            <person name="Rajasekar S."/>
            <person name="Grimwood J."/>
            <person name="Han X."/>
            <person name="Sun S."/>
            <person name="Hou Z."/>
            <person name="He W."/>
            <person name="Dai G."/>
            <person name="Sun C."/>
            <person name="Schmutz J."/>
            <person name="Leebens-Mack J.H."/>
            <person name="Li F.W."/>
            <person name="Wang L."/>
        </authorList>
    </citation>
    <scope>NUCLEOTIDE SEQUENCE [LARGE SCALE GENOMIC DNA]</scope>
    <source>
        <strain evidence="2">cv. PW_Plant_1</strain>
    </source>
</reference>
<comment type="caution">
    <text evidence="1">The sequence shown here is derived from an EMBL/GenBank/DDBJ whole genome shotgun (WGS) entry which is preliminary data.</text>
</comment>
<gene>
    <name evidence="1" type="ORF">O6H91_18G014100</name>
</gene>
<dbReference type="EMBL" id="CM055109">
    <property type="protein sequence ID" value="KAJ7522495.1"/>
    <property type="molecule type" value="Genomic_DNA"/>
</dbReference>
<evidence type="ECO:0000313" key="2">
    <source>
        <dbReference type="Proteomes" id="UP001162992"/>
    </source>
</evidence>
<evidence type="ECO:0000313" key="1">
    <source>
        <dbReference type="EMBL" id="KAJ7522495.1"/>
    </source>
</evidence>
<keyword evidence="2" id="KW-1185">Reference proteome</keyword>
<sequence>MLCTISIGGTSIHSSITHGGWHSALTHSLSSRFGFSSRSVVAIKNSKEISHFCCYFCFVDCTGGKDDRYRYICTYLILVGMAAKAVWNGAVLASTDDYEVVEGNIYFPPASLNLSYFKPSSTVTTCGWKGQAS</sequence>
<dbReference type="Proteomes" id="UP001162992">
    <property type="component" value="Chromosome 18"/>
</dbReference>
<accession>A0ACC2AYL1</accession>